<gene>
    <name evidence="2" type="ORF">O3P69_006959</name>
</gene>
<keyword evidence="3" id="KW-1185">Reference proteome</keyword>
<dbReference type="EMBL" id="JARAKH010000002">
    <property type="protein sequence ID" value="KAK8405900.1"/>
    <property type="molecule type" value="Genomic_DNA"/>
</dbReference>
<dbReference type="AlphaFoldDB" id="A0AAW0V4U9"/>
<accession>A0AAW0V4U9</accession>
<evidence type="ECO:0000313" key="2">
    <source>
        <dbReference type="EMBL" id="KAK8405900.1"/>
    </source>
</evidence>
<evidence type="ECO:0000256" key="1">
    <source>
        <dbReference type="SAM" id="MobiDB-lite"/>
    </source>
</evidence>
<evidence type="ECO:0000313" key="3">
    <source>
        <dbReference type="Proteomes" id="UP001487740"/>
    </source>
</evidence>
<dbReference type="Proteomes" id="UP001487740">
    <property type="component" value="Unassembled WGS sequence"/>
</dbReference>
<protein>
    <submittedName>
        <fullName evidence="2">Uncharacterized protein</fullName>
    </submittedName>
</protein>
<feature type="region of interest" description="Disordered" evidence="1">
    <location>
        <begin position="1"/>
        <end position="60"/>
    </location>
</feature>
<reference evidence="2 3" key="1">
    <citation type="submission" date="2023-03" db="EMBL/GenBank/DDBJ databases">
        <title>High-quality genome of Scylla paramamosain provides insights in environmental adaptation.</title>
        <authorList>
            <person name="Zhang L."/>
        </authorList>
    </citation>
    <scope>NUCLEOTIDE SEQUENCE [LARGE SCALE GENOMIC DNA]</scope>
    <source>
        <strain evidence="2">LZ_2023a</strain>
        <tissue evidence="2">Muscle</tissue>
    </source>
</reference>
<name>A0AAW0V4U9_SCYPA</name>
<comment type="caution">
    <text evidence="2">The sequence shown here is derived from an EMBL/GenBank/DDBJ whole genome shotgun (WGS) entry which is preliminary data.</text>
</comment>
<organism evidence="2 3">
    <name type="scientific">Scylla paramamosain</name>
    <name type="common">Mud crab</name>
    <dbReference type="NCBI Taxonomy" id="85552"/>
    <lineage>
        <taxon>Eukaryota</taxon>
        <taxon>Metazoa</taxon>
        <taxon>Ecdysozoa</taxon>
        <taxon>Arthropoda</taxon>
        <taxon>Crustacea</taxon>
        <taxon>Multicrustacea</taxon>
        <taxon>Malacostraca</taxon>
        <taxon>Eumalacostraca</taxon>
        <taxon>Eucarida</taxon>
        <taxon>Decapoda</taxon>
        <taxon>Pleocyemata</taxon>
        <taxon>Brachyura</taxon>
        <taxon>Eubrachyura</taxon>
        <taxon>Portunoidea</taxon>
        <taxon>Portunidae</taxon>
        <taxon>Portuninae</taxon>
        <taxon>Scylla</taxon>
    </lineage>
</organism>
<sequence>MAPRCANQLCGPAAQHSPPSPLHSTLSNEEIATRSPPPPPPCTKHHHRGHNHSSPSTPEHLAVVVKSLSQPTKAAASLNGVFTLIISASTLLLLPTPVREVVMVVAAWPSLTHPAAWLPAAPPLPGHAQASHDTMFRGCRATTRPLARLAPRGVL</sequence>
<proteinExistence type="predicted"/>